<proteinExistence type="predicted"/>
<evidence type="ECO:0000313" key="1">
    <source>
        <dbReference type="EMBL" id="MCY1013601.1"/>
    </source>
</evidence>
<organism evidence="1 2">
    <name type="scientific">Nannocystis pusilla</name>
    <dbReference type="NCBI Taxonomy" id="889268"/>
    <lineage>
        <taxon>Bacteria</taxon>
        <taxon>Pseudomonadati</taxon>
        <taxon>Myxococcota</taxon>
        <taxon>Polyangia</taxon>
        <taxon>Nannocystales</taxon>
        <taxon>Nannocystaceae</taxon>
        <taxon>Nannocystis</taxon>
    </lineage>
</organism>
<keyword evidence="2" id="KW-1185">Reference proteome</keyword>
<comment type="caution">
    <text evidence="1">The sequence shown here is derived from an EMBL/GenBank/DDBJ whole genome shotgun (WGS) entry which is preliminary data.</text>
</comment>
<dbReference type="Proteomes" id="UP001150924">
    <property type="component" value="Unassembled WGS sequence"/>
</dbReference>
<evidence type="ECO:0000313" key="2">
    <source>
        <dbReference type="Proteomes" id="UP001150924"/>
    </source>
</evidence>
<sequence length="45" mass="4930">MNSMRALLSMVTWTETAMPAGISMSSPVRRTGTGGWLRSSKVTVW</sequence>
<dbReference type="EMBL" id="JAPNKE010000002">
    <property type="protein sequence ID" value="MCY1013601.1"/>
    <property type="molecule type" value="Genomic_DNA"/>
</dbReference>
<name>A0A9X3J3C0_9BACT</name>
<dbReference type="RefSeq" id="WP_267777665.1">
    <property type="nucleotide sequence ID" value="NZ_JAPNKE010000002.1"/>
</dbReference>
<accession>A0A9X3J3C0</accession>
<gene>
    <name evidence="1" type="ORF">OV079_50350</name>
</gene>
<dbReference type="AlphaFoldDB" id="A0A9X3J3C0"/>
<protein>
    <submittedName>
        <fullName evidence="1">Uncharacterized protein</fullName>
    </submittedName>
</protein>
<reference evidence="1" key="1">
    <citation type="submission" date="2022-11" db="EMBL/GenBank/DDBJ databases">
        <title>Minimal conservation of predation-associated metabolite biosynthetic gene clusters underscores biosynthetic potential of Myxococcota including descriptions for ten novel species: Archangium lansinium sp. nov., Myxococcus landrumus sp. nov., Nannocystis bai.</title>
        <authorList>
            <person name="Ahearne A."/>
            <person name="Stevens C."/>
            <person name="Phillips K."/>
        </authorList>
    </citation>
    <scope>NUCLEOTIDE SEQUENCE</scope>
    <source>
        <strain evidence="1">Na p29</strain>
    </source>
</reference>